<dbReference type="Pfam" id="PF13453">
    <property type="entry name" value="Zn_ribbon_TFIIB"/>
    <property type="match status" value="1"/>
</dbReference>
<accession>A0A1F5ZY45</accession>
<dbReference type="InterPro" id="IPR027392">
    <property type="entry name" value="TF_Znf"/>
</dbReference>
<evidence type="ECO:0000259" key="2">
    <source>
        <dbReference type="PROSITE" id="PS50853"/>
    </source>
</evidence>
<dbReference type="PROSITE" id="PS50853">
    <property type="entry name" value="FN3"/>
    <property type="match status" value="1"/>
</dbReference>
<dbReference type="Proteomes" id="UP000176253">
    <property type="component" value="Unassembled WGS sequence"/>
</dbReference>
<evidence type="ECO:0000256" key="1">
    <source>
        <dbReference type="SAM" id="Phobius"/>
    </source>
</evidence>
<organism evidence="3 4">
    <name type="scientific">Candidatus Gottesmanbacteria bacterium RIFCSPHIGHO2_02_FULL_39_14</name>
    <dbReference type="NCBI Taxonomy" id="1798383"/>
    <lineage>
        <taxon>Bacteria</taxon>
        <taxon>Candidatus Gottesmaniibacteriota</taxon>
    </lineage>
</organism>
<evidence type="ECO:0000313" key="4">
    <source>
        <dbReference type="Proteomes" id="UP000176253"/>
    </source>
</evidence>
<reference evidence="3 4" key="1">
    <citation type="journal article" date="2016" name="Nat. Commun.">
        <title>Thousands of microbial genomes shed light on interconnected biogeochemical processes in an aquifer system.</title>
        <authorList>
            <person name="Anantharaman K."/>
            <person name="Brown C.T."/>
            <person name="Hug L.A."/>
            <person name="Sharon I."/>
            <person name="Castelle C.J."/>
            <person name="Probst A.J."/>
            <person name="Thomas B.C."/>
            <person name="Singh A."/>
            <person name="Wilkins M.J."/>
            <person name="Karaoz U."/>
            <person name="Brodie E.L."/>
            <person name="Williams K.H."/>
            <person name="Hubbard S.S."/>
            <person name="Banfield J.F."/>
        </authorList>
    </citation>
    <scope>NUCLEOTIDE SEQUENCE [LARGE SCALE GENOMIC DNA]</scope>
</reference>
<keyword evidence="1" id="KW-0812">Transmembrane</keyword>
<name>A0A1F5ZY45_9BACT</name>
<sequence>MLCPSCGNLLQKISVTTNQGGRFDVDHCGYCGGTWFDPYEINRIPFHEVVTLANITVQTYKKYPKLKVHLCPNDHLPLEPFKGDAVPSGVRLLWCKKCLGIWATQKDLWEFKKHQEDSLSAYDIGTKFFPKLSVIFIPALTFLFLLASTFTTIFTLQQEKEARIFAESRISNLVTAIIKPDTVTISFTTSIPLISSISYGKSSLEIQEIMVSSSPSQSHNVIISSLKPDTDYIFRLNLTDTTGKTSSSDLKIFSTR</sequence>
<proteinExistence type="predicted"/>
<keyword evidence="1" id="KW-0472">Membrane</keyword>
<protein>
    <recommendedName>
        <fullName evidence="2">Fibronectin type-III domain-containing protein</fullName>
    </recommendedName>
</protein>
<dbReference type="EMBL" id="MFJM01000037">
    <property type="protein sequence ID" value="OGG17370.1"/>
    <property type="molecule type" value="Genomic_DNA"/>
</dbReference>
<feature type="transmembrane region" description="Helical" evidence="1">
    <location>
        <begin position="135"/>
        <end position="156"/>
    </location>
</feature>
<dbReference type="CDD" id="cd00063">
    <property type="entry name" value="FN3"/>
    <property type="match status" value="1"/>
</dbReference>
<dbReference type="AlphaFoldDB" id="A0A1F5ZY45"/>
<dbReference type="InterPro" id="IPR003961">
    <property type="entry name" value="FN3_dom"/>
</dbReference>
<dbReference type="STRING" id="1798383.A3D78_04115"/>
<feature type="domain" description="Fibronectin type-III" evidence="2">
    <location>
        <begin position="169"/>
        <end position="256"/>
    </location>
</feature>
<keyword evidence="1" id="KW-1133">Transmembrane helix</keyword>
<evidence type="ECO:0000313" key="3">
    <source>
        <dbReference type="EMBL" id="OGG17370.1"/>
    </source>
</evidence>
<gene>
    <name evidence="3" type="ORF">A3D78_04115</name>
</gene>
<comment type="caution">
    <text evidence="3">The sequence shown here is derived from an EMBL/GenBank/DDBJ whole genome shotgun (WGS) entry which is preliminary data.</text>
</comment>